<comment type="subcellular location">
    <subcellularLocation>
        <location evidence="1">Cytoplasmic vesicle</location>
    </subcellularLocation>
    <subcellularLocation>
        <location evidence="2">Secreted</location>
    </subcellularLocation>
</comment>
<protein>
    <recommendedName>
        <fullName evidence="10">Prolamin-like domain-containing protein</fullName>
    </recommendedName>
</protein>
<keyword evidence="6" id="KW-0968">Cytoplasmic vesicle</keyword>
<dbReference type="PANTHER" id="PTHR35293">
    <property type="entry name" value="EGG CELL-SECRETED PROTEIN 1.5"/>
    <property type="match status" value="1"/>
</dbReference>
<organism evidence="11 12">
    <name type="scientific">Spirodela intermedia</name>
    <name type="common">Intermediate duckweed</name>
    <dbReference type="NCBI Taxonomy" id="51605"/>
    <lineage>
        <taxon>Eukaryota</taxon>
        <taxon>Viridiplantae</taxon>
        <taxon>Streptophyta</taxon>
        <taxon>Embryophyta</taxon>
        <taxon>Tracheophyta</taxon>
        <taxon>Spermatophyta</taxon>
        <taxon>Magnoliopsida</taxon>
        <taxon>Liliopsida</taxon>
        <taxon>Araceae</taxon>
        <taxon>Lemnoideae</taxon>
        <taxon>Spirodela</taxon>
    </lineage>
</organism>
<evidence type="ECO:0000313" key="11">
    <source>
        <dbReference type="EMBL" id="CAA7396898.1"/>
    </source>
</evidence>
<evidence type="ECO:0000256" key="2">
    <source>
        <dbReference type="ARBA" id="ARBA00004613"/>
    </source>
</evidence>
<dbReference type="InterPro" id="IPR044711">
    <property type="entry name" value="EC11-15"/>
</dbReference>
<evidence type="ECO:0000256" key="5">
    <source>
        <dbReference type="ARBA" id="ARBA00023279"/>
    </source>
</evidence>
<dbReference type="GO" id="GO:0009567">
    <property type="term" value="P:double fertilization forming a zygote and endosperm"/>
    <property type="evidence" value="ECO:0007669"/>
    <property type="project" value="InterPro"/>
</dbReference>
<evidence type="ECO:0000256" key="8">
    <source>
        <dbReference type="ARBA" id="ARBA00034484"/>
    </source>
</evidence>
<evidence type="ECO:0000256" key="7">
    <source>
        <dbReference type="ARBA" id="ARBA00034457"/>
    </source>
</evidence>
<evidence type="ECO:0000259" key="10">
    <source>
        <dbReference type="Pfam" id="PF05617"/>
    </source>
</evidence>
<comment type="function">
    <text evidence="7">Involved in the regulation of gamete interactions during the double fertilization and to prevent multiple-pollen tube attraction; mediates the redistribution of the gamete fusogen HAP2/GCS1 to the cell surface after secretion upon sperm arrival.</text>
</comment>
<sequence>MASCSSHSLSFLIACSTLFAAAAVNAARPSPQYRGPGMAAVRLQADDMAECWNSLLELRACTGEVILFFLNGDTNLGPGCCNSVRIIEHCCSLIVRLDSSGSTADEGDTVTSYCVALDSTLPLPPAAPSPVLLAPTP</sequence>
<dbReference type="GO" id="GO:2000008">
    <property type="term" value="P:regulation of protein localization to cell surface"/>
    <property type="evidence" value="ECO:0007669"/>
    <property type="project" value="UniProtKB-ARBA"/>
</dbReference>
<reference evidence="11" key="1">
    <citation type="submission" date="2020-02" db="EMBL/GenBank/DDBJ databases">
        <authorList>
            <person name="Scholz U."/>
            <person name="Mascher M."/>
            <person name="Fiebig A."/>
        </authorList>
    </citation>
    <scope>NUCLEOTIDE SEQUENCE</scope>
</reference>
<evidence type="ECO:0000256" key="4">
    <source>
        <dbReference type="ARBA" id="ARBA00022729"/>
    </source>
</evidence>
<evidence type="ECO:0000256" key="6">
    <source>
        <dbReference type="ARBA" id="ARBA00023329"/>
    </source>
</evidence>
<feature type="domain" description="Prolamin-like" evidence="10">
    <location>
        <begin position="50"/>
        <end position="115"/>
    </location>
</feature>
<keyword evidence="4 9" id="KW-0732">Signal</keyword>
<proteinExistence type="inferred from homology"/>
<dbReference type="GO" id="GO:0031410">
    <property type="term" value="C:cytoplasmic vesicle"/>
    <property type="evidence" value="ECO:0007669"/>
    <property type="project" value="UniProtKB-SubCell"/>
</dbReference>
<evidence type="ECO:0000256" key="9">
    <source>
        <dbReference type="SAM" id="SignalP"/>
    </source>
</evidence>
<gene>
    <name evidence="11" type="ORF">SI8410_05007561</name>
</gene>
<comment type="similarity">
    <text evidence="8">Belongs to the plant egg cell-secreted peptide family.</text>
</comment>
<evidence type="ECO:0000256" key="3">
    <source>
        <dbReference type="ARBA" id="ARBA00022525"/>
    </source>
</evidence>
<evidence type="ECO:0000313" key="12">
    <source>
        <dbReference type="Proteomes" id="UP000663760"/>
    </source>
</evidence>
<dbReference type="PANTHER" id="PTHR35293:SF10">
    <property type="entry name" value="EGG CELL-SECRETED PROTEIN 1.2-RELATED"/>
    <property type="match status" value="1"/>
</dbReference>
<keyword evidence="3" id="KW-0964">Secreted</keyword>
<dbReference type="EMBL" id="LR746268">
    <property type="protein sequence ID" value="CAA7396898.1"/>
    <property type="molecule type" value="Genomic_DNA"/>
</dbReference>
<dbReference type="GO" id="GO:0080155">
    <property type="term" value="P:regulation of double fertilization forming a zygote and endosperm"/>
    <property type="evidence" value="ECO:0007669"/>
    <property type="project" value="UniProtKB-ARBA"/>
</dbReference>
<dbReference type="Proteomes" id="UP000663760">
    <property type="component" value="Chromosome 5"/>
</dbReference>
<name>A0A7I8KIJ1_SPIIN</name>
<evidence type="ECO:0000256" key="1">
    <source>
        <dbReference type="ARBA" id="ARBA00004541"/>
    </source>
</evidence>
<feature type="chain" id="PRO_5029502240" description="Prolamin-like domain-containing protein" evidence="9">
    <location>
        <begin position="27"/>
        <end position="137"/>
    </location>
</feature>
<dbReference type="Pfam" id="PF05617">
    <property type="entry name" value="Prolamin_like"/>
    <property type="match status" value="1"/>
</dbReference>
<keyword evidence="12" id="KW-1185">Reference proteome</keyword>
<dbReference type="GO" id="GO:0005576">
    <property type="term" value="C:extracellular region"/>
    <property type="evidence" value="ECO:0007669"/>
    <property type="project" value="UniProtKB-SubCell"/>
</dbReference>
<dbReference type="OrthoDB" id="776947at2759"/>
<dbReference type="InterPro" id="IPR008502">
    <property type="entry name" value="Prolamin-like"/>
</dbReference>
<dbReference type="AlphaFoldDB" id="A0A7I8KIJ1"/>
<feature type="signal peptide" evidence="9">
    <location>
        <begin position="1"/>
        <end position="26"/>
    </location>
</feature>
<keyword evidence="5" id="KW-0278">Fertilization</keyword>
<accession>A0A7I8KIJ1</accession>